<dbReference type="STRING" id="948102.BKG76_20900"/>
<dbReference type="SUPFAM" id="SSF109854">
    <property type="entry name" value="DinB/YfiT-like putative metalloenzymes"/>
    <property type="match status" value="1"/>
</dbReference>
<dbReference type="GO" id="GO:0032259">
    <property type="term" value="P:methylation"/>
    <property type="evidence" value="ECO:0007669"/>
    <property type="project" value="UniProtKB-KW"/>
</dbReference>
<dbReference type="RefSeq" id="WP_070939615.1">
    <property type="nucleotide sequence ID" value="NZ_MLIK01000024.1"/>
</dbReference>
<feature type="domain" description="DinB-like" evidence="1">
    <location>
        <begin position="51"/>
        <end position="168"/>
    </location>
</feature>
<reference evidence="2 3" key="1">
    <citation type="submission" date="2016-10" db="EMBL/GenBank/DDBJ databases">
        <title>Evaluation of Human, Veterinary and Environmental Mycobacterium chelonae Isolates by Core Genome Phylogenomic Analysis, Targeted Gene Comparison, and Anti-microbial Susceptibility Patterns: A Tale of Mistaken Identities.</title>
        <authorList>
            <person name="Fogelson S.B."/>
            <person name="Camus A.C."/>
            <person name="Lorenz W."/>
            <person name="Vasireddy R."/>
            <person name="Vasireddy S."/>
            <person name="Smith T."/>
            <person name="Brown-Elliott B.A."/>
            <person name="Wallace R.J.Jr."/>
            <person name="Hasan N.A."/>
            <person name="Reischl U."/>
            <person name="Sanchez S."/>
        </authorList>
    </citation>
    <scope>NUCLEOTIDE SEQUENCE [LARGE SCALE GENOMIC DNA]</scope>
    <source>
        <strain evidence="2 3">1559</strain>
    </source>
</reference>
<organism evidence="2 3">
    <name type="scientific">Mycobacteroides franklinii</name>
    <dbReference type="NCBI Taxonomy" id="948102"/>
    <lineage>
        <taxon>Bacteria</taxon>
        <taxon>Bacillati</taxon>
        <taxon>Actinomycetota</taxon>
        <taxon>Actinomycetes</taxon>
        <taxon>Mycobacteriales</taxon>
        <taxon>Mycobacteriaceae</taxon>
        <taxon>Mycobacteroides</taxon>
    </lineage>
</organism>
<protein>
    <submittedName>
        <fullName evidence="2">Methyltransferase type 12</fullName>
    </submittedName>
</protein>
<keyword evidence="2" id="KW-0489">Methyltransferase</keyword>
<evidence type="ECO:0000313" key="3">
    <source>
        <dbReference type="Proteomes" id="UP000179616"/>
    </source>
</evidence>
<keyword evidence="2" id="KW-0808">Transferase</keyword>
<dbReference type="GeneID" id="57169282"/>
<dbReference type="OrthoDB" id="3376896at2"/>
<dbReference type="InterPro" id="IPR034660">
    <property type="entry name" value="DinB/YfiT-like"/>
</dbReference>
<proteinExistence type="predicted"/>
<dbReference type="InterPro" id="IPR024775">
    <property type="entry name" value="DinB-like"/>
</dbReference>
<dbReference type="Proteomes" id="UP000179616">
    <property type="component" value="Unassembled WGS sequence"/>
</dbReference>
<name>A0A1S1L477_9MYCO</name>
<dbReference type="Pfam" id="PF12867">
    <property type="entry name" value="DinB_2"/>
    <property type="match status" value="1"/>
</dbReference>
<dbReference type="GO" id="GO:0008168">
    <property type="term" value="F:methyltransferase activity"/>
    <property type="evidence" value="ECO:0007669"/>
    <property type="project" value="UniProtKB-KW"/>
</dbReference>
<comment type="caution">
    <text evidence="2">The sequence shown here is derived from an EMBL/GenBank/DDBJ whole genome shotgun (WGS) entry which is preliminary data.</text>
</comment>
<sequence>MPITPDTKDWTWVLESRCGECGFDPAATSFEQIPNIVRQNLSAWQPVLARPEVRSRPDEQTWSPLEYGAHVRDVFRIFRTRLHLMLDEDNPLFENWDQDKTAVEDRYGEQDPGTVAAELASAGEAIANDFAQVPQNALERRGRRSNGSVFTVATLGLYFVHDPVHHLHDVSRLPAD</sequence>
<gene>
    <name evidence="2" type="ORF">BKG76_20900</name>
</gene>
<dbReference type="Gene3D" id="1.20.120.450">
    <property type="entry name" value="dinb family like domain"/>
    <property type="match status" value="1"/>
</dbReference>
<dbReference type="EMBL" id="MLIK01000024">
    <property type="protein sequence ID" value="OHU18963.1"/>
    <property type="molecule type" value="Genomic_DNA"/>
</dbReference>
<accession>A0A1S1L477</accession>
<dbReference type="AlphaFoldDB" id="A0A1S1L477"/>
<evidence type="ECO:0000313" key="2">
    <source>
        <dbReference type="EMBL" id="OHU18963.1"/>
    </source>
</evidence>
<evidence type="ECO:0000259" key="1">
    <source>
        <dbReference type="Pfam" id="PF12867"/>
    </source>
</evidence>